<keyword evidence="11" id="KW-1185">Reference proteome</keyword>
<evidence type="ECO:0000256" key="4">
    <source>
        <dbReference type="ARBA" id="ARBA00023010"/>
    </source>
</evidence>
<dbReference type="InterPro" id="IPR035463">
    <property type="entry name" value="Pex13"/>
</dbReference>
<proteinExistence type="inferred from homology"/>
<evidence type="ECO:0000256" key="9">
    <source>
        <dbReference type="SAM" id="MobiDB-lite"/>
    </source>
</evidence>
<sequence>MQSSAGLSPFKPPAPGRTADVVAASGTAKPGVPVAQWNPVMNGNPAGRPQPSRAWEQNRNNCEYGANMNYNPGYGPPSPPSFWIFVLRVLLHNGNAMEEESLAAMLRRPDGKVKTFALVAASIWWQSHLEPPFPCFESLTATMIL</sequence>
<keyword evidence="3" id="KW-0653">Protein transport</keyword>
<dbReference type="PANTHER" id="PTHR19332:SF1">
    <property type="entry name" value="PEROXISOMAL MEMBRANE PROTEIN PEX13"/>
    <property type="match status" value="1"/>
</dbReference>
<keyword evidence="4" id="KW-0811">Translocation</keyword>
<dbReference type="GO" id="GO:0016560">
    <property type="term" value="P:protein import into peroxisome matrix, docking"/>
    <property type="evidence" value="ECO:0000318"/>
    <property type="project" value="GO_Central"/>
</dbReference>
<name>U5D4L0_AMBTC</name>
<dbReference type="AlphaFoldDB" id="U5D4L0"/>
<accession>U5D4L0</accession>
<evidence type="ECO:0000256" key="5">
    <source>
        <dbReference type="ARBA" id="ARBA00023136"/>
    </source>
</evidence>
<evidence type="ECO:0000256" key="7">
    <source>
        <dbReference type="ARBA" id="ARBA00029693"/>
    </source>
</evidence>
<keyword evidence="6" id="KW-0576">Peroxisome</keyword>
<reference evidence="11" key="1">
    <citation type="journal article" date="2013" name="Science">
        <title>The Amborella genome and the evolution of flowering plants.</title>
        <authorList>
            <consortium name="Amborella Genome Project"/>
        </authorList>
    </citation>
    <scope>NUCLEOTIDE SEQUENCE [LARGE SCALE GENOMIC DNA]</scope>
</reference>
<dbReference type="STRING" id="13333.U5D4L0"/>
<evidence type="ECO:0000256" key="6">
    <source>
        <dbReference type="ARBA" id="ARBA00023140"/>
    </source>
</evidence>
<organism evidence="10 11">
    <name type="scientific">Amborella trichopoda</name>
    <dbReference type="NCBI Taxonomy" id="13333"/>
    <lineage>
        <taxon>Eukaryota</taxon>
        <taxon>Viridiplantae</taxon>
        <taxon>Streptophyta</taxon>
        <taxon>Embryophyta</taxon>
        <taxon>Tracheophyta</taxon>
        <taxon>Spermatophyta</taxon>
        <taxon>Magnoliopsida</taxon>
        <taxon>Amborellales</taxon>
        <taxon>Amborellaceae</taxon>
        <taxon>Amborella</taxon>
    </lineage>
</organism>
<dbReference type="PANTHER" id="PTHR19332">
    <property type="entry name" value="PEROXISOMAL MEMBRANE PROTEIN PEX13"/>
    <property type="match status" value="1"/>
</dbReference>
<comment type="subcellular location">
    <subcellularLocation>
        <location evidence="8">Peroxisome membrane</location>
    </subcellularLocation>
</comment>
<comment type="similarity">
    <text evidence="1">Belongs to the peroxin-13 family.</text>
</comment>
<evidence type="ECO:0000313" key="11">
    <source>
        <dbReference type="Proteomes" id="UP000017836"/>
    </source>
</evidence>
<protein>
    <recommendedName>
        <fullName evidence="7">Peroxin-13</fullName>
    </recommendedName>
</protein>
<dbReference type="GO" id="GO:0005778">
    <property type="term" value="C:peroxisomal membrane"/>
    <property type="evidence" value="ECO:0000318"/>
    <property type="project" value="GO_Central"/>
</dbReference>
<dbReference type="Proteomes" id="UP000017836">
    <property type="component" value="Unassembled WGS sequence"/>
</dbReference>
<evidence type="ECO:0000256" key="2">
    <source>
        <dbReference type="ARBA" id="ARBA00022448"/>
    </source>
</evidence>
<dbReference type="HOGENOM" id="CLU_1789451_0_0_1"/>
<evidence type="ECO:0000256" key="3">
    <source>
        <dbReference type="ARBA" id="ARBA00022927"/>
    </source>
</evidence>
<evidence type="ECO:0000313" key="10">
    <source>
        <dbReference type="EMBL" id="ERN20516.1"/>
    </source>
</evidence>
<keyword evidence="2" id="KW-0813">Transport</keyword>
<dbReference type="EMBL" id="KI392059">
    <property type="protein sequence ID" value="ERN20516.1"/>
    <property type="molecule type" value="Genomic_DNA"/>
</dbReference>
<keyword evidence="5" id="KW-0472">Membrane</keyword>
<feature type="region of interest" description="Disordered" evidence="9">
    <location>
        <begin position="1"/>
        <end position="55"/>
    </location>
</feature>
<dbReference type="Gramene" id="ERN20516">
    <property type="protein sequence ID" value="ERN20516"/>
    <property type="gene ID" value="AMTR_s00068p00188230"/>
</dbReference>
<evidence type="ECO:0000256" key="1">
    <source>
        <dbReference type="ARBA" id="ARBA00006033"/>
    </source>
</evidence>
<gene>
    <name evidence="10" type="ORF">AMTR_s00068p00188230</name>
</gene>
<evidence type="ECO:0000256" key="8">
    <source>
        <dbReference type="ARBA" id="ARBA00046271"/>
    </source>
</evidence>
<dbReference type="GO" id="GO:1990429">
    <property type="term" value="C:peroxisomal importomer complex"/>
    <property type="evidence" value="ECO:0000318"/>
    <property type="project" value="GO_Central"/>
</dbReference>